<evidence type="ECO:0000256" key="4">
    <source>
        <dbReference type="SAM" id="MobiDB-lite"/>
    </source>
</evidence>
<evidence type="ECO:0000256" key="1">
    <source>
        <dbReference type="ARBA" id="ARBA00004496"/>
    </source>
</evidence>
<gene>
    <name evidence="5" type="ORF">DASC09_004960</name>
</gene>
<dbReference type="RefSeq" id="XP_064850171.1">
    <property type="nucleotide sequence ID" value="XM_064994099.1"/>
</dbReference>
<dbReference type="GO" id="GO:0005992">
    <property type="term" value="P:trehalose biosynthetic process"/>
    <property type="evidence" value="ECO:0007669"/>
    <property type="project" value="InterPro"/>
</dbReference>
<feature type="region of interest" description="Disordered" evidence="4">
    <location>
        <begin position="80"/>
        <end position="101"/>
    </location>
</feature>
<dbReference type="SUPFAM" id="SSF56784">
    <property type="entry name" value="HAD-like"/>
    <property type="match status" value="1"/>
</dbReference>
<dbReference type="FunFam" id="3.40.50.2000:FF:000036">
    <property type="entry name" value="Alpha,alpha-trehalose-phosphate synthase subunit Tps2"/>
    <property type="match status" value="1"/>
</dbReference>
<dbReference type="SUPFAM" id="SSF53756">
    <property type="entry name" value="UDP-Glycosyltransferase/glycogen phosphorylase"/>
    <property type="match status" value="1"/>
</dbReference>
<dbReference type="PANTHER" id="PTHR10788">
    <property type="entry name" value="TREHALOSE-6-PHOSPHATE SYNTHASE"/>
    <property type="match status" value="1"/>
</dbReference>
<name>A0AAV5QEK3_9ASCO</name>
<keyword evidence="3" id="KW-0597">Phosphoprotein</keyword>
<sequence length="1021" mass="114462">MKTFVVSLFLPYTVHFEIGTPLSTDIDEAILDTTPPGSSSSNPINIVGDNAMLNKRRNSSLLVAAHASPPASTSPITSGFNNDTNNNNPHQATTATNSCNGNGNSVNPSDEEFFYKNPLTSASSSLSAMAPLGETELEAVNQPNKSYILRKNQSFSYIQPRSRADISASIEANGSGRSCSSATASPSPAIILPKRTTPVNNMLRRKSIRSGSLHSSSSNVTISRHLTGLRLEEEENDDKNSDTLVPYGGFSNPNIGQSILHNESIFEHAPWTITPYVKGNGGLRNAVNFSLEDGNTIENVQWVGTVGMATDELSDKLKSEIQTKLASDHDCLAVFADDFTFQGHYRNYCKEILWPTLHYQVPDNPKSKAFEDHSWEYYKKLNEFFADKIAAAYEPDDVIWVHDYHLLLLPQMLRERLGPKVKCGLFLHAAFPSSEVFRCLAQRKPLLLGMIGANSVGFQIPEYCRHFMQTCNRILLADVNNDGLLYQGRYIGVYSNPIGIDAKKLAKQIDDPTVGQLKQMIQERWAGRQLIVNRDKLDRLRGVKQKLLAYEIFLKKYPDYVNKVSFIQICLKSNNYDTDLEYEIMTIVERINSMSTDFTVSQPVVFLHQDIDFQQYLALISVADTFIVSTMREGMNLTCHEFIVATEEKKSPLILSEFTGSAHLFQQGALLINPWNLNQIANEIHQALTMSLEEKTNRWNNLYKVLTNKNCYKWVSNSLTEIQHAWDKQQERSNTKSLNLNNSRFIGVYHESKAKETRNTKRLFVLDFDAYDTRTAKLVSSNNRKLSVLSELANDPNNLVFVMSYMKKSDLDVMYGRIPNIGLIGENGGYIKLPHNDSWICLLQDQELIWMEPAVDVIKSMVERLPSSYMELLEATIRMHCESCDDPERSASTISDCVTHINEMFGDEGVHATAINDMVVIQQINLPIKALSMILNYYSKGRIETLAHPPSVSKQHMDLSIYISSSNPNTESAFDFWSTVSKEKIVDNVFTVAAGQCGDTGAMSQVAGMNELLTILSSILS</sequence>
<evidence type="ECO:0000256" key="2">
    <source>
        <dbReference type="ARBA" id="ARBA00022490"/>
    </source>
</evidence>
<keyword evidence="6" id="KW-1185">Reference proteome</keyword>
<feature type="compositionally biased region" description="Polar residues" evidence="4">
    <location>
        <begin position="89"/>
        <end position="101"/>
    </location>
</feature>
<comment type="subcellular location">
    <subcellularLocation>
        <location evidence="1">Cytoplasm</location>
    </subcellularLocation>
</comment>
<dbReference type="Pfam" id="PF02358">
    <property type="entry name" value="Trehalose_PPase"/>
    <property type="match status" value="1"/>
</dbReference>
<evidence type="ECO:0000313" key="5">
    <source>
        <dbReference type="EMBL" id="GMM33171.1"/>
    </source>
</evidence>
<dbReference type="GO" id="GO:0030234">
    <property type="term" value="F:enzyme regulator activity"/>
    <property type="evidence" value="ECO:0007669"/>
    <property type="project" value="UniProtKB-ARBA"/>
</dbReference>
<dbReference type="FunFam" id="3.40.50.2000:FF:000099">
    <property type="entry name" value="Alpha,alpha-trehalose phosphate synthase subunit, putative"/>
    <property type="match status" value="1"/>
</dbReference>
<evidence type="ECO:0000256" key="3">
    <source>
        <dbReference type="ARBA" id="ARBA00022553"/>
    </source>
</evidence>
<protein>
    <submittedName>
        <fullName evidence="5">Trehalose 6-phosphate synthase/phosphatase complex subunit</fullName>
    </submittedName>
</protein>
<evidence type="ECO:0000313" key="6">
    <source>
        <dbReference type="Proteomes" id="UP001360560"/>
    </source>
</evidence>
<comment type="caution">
    <text evidence="5">The sequence shown here is derived from an EMBL/GenBank/DDBJ whole genome shotgun (WGS) entry which is preliminary data.</text>
</comment>
<dbReference type="EMBL" id="BTFZ01000001">
    <property type="protein sequence ID" value="GMM33171.1"/>
    <property type="molecule type" value="Genomic_DNA"/>
</dbReference>
<accession>A0AAV5QEK3</accession>
<dbReference type="InterPro" id="IPR036412">
    <property type="entry name" value="HAD-like_sf"/>
</dbReference>
<dbReference type="PANTHER" id="PTHR10788:SF15">
    <property type="entry name" value="TREHALOSE SYNTHASE COMPLEX REGULATORY SUBUNIT TPS3-RELATED"/>
    <property type="match status" value="1"/>
</dbReference>
<dbReference type="AlphaFoldDB" id="A0AAV5QEK3"/>
<organism evidence="5 6">
    <name type="scientific">Saccharomycopsis crataegensis</name>
    <dbReference type="NCBI Taxonomy" id="43959"/>
    <lineage>
        <taxon>Eukaryota</taxon>
        <taxon>Fungi</taxon>
        <taxon>Dikarya</taxon>
        <taxon>Ascomycota</taxon>
        <taxon>Saccharomycotina</taxon>
        <taxon>Saccharomycetes</taxon>
        <taxon>Saccharomycopsidaceae</taxon>
        <taxon>Saccharomycopsis</taxon>
    </lineage>
</organism>
<dbReference type="GO" id="GO:0005829">
    <property type="term" value="C:cytosol"/>
    <property type="evidence" value="ECO:0007669"/>
    <property type="project" value="TreeGrafter"/>
</dbReference>
<dbReference type="GO" id="GO:0004805">
    <property type="term" value="F:trehalose-phosphatase activity"/>
    <property type="evidence" value="ECO:0007669"/>
    <property type="project" value="TreeGrafter"/>
</dbReference>
<dbReference type="Pfam" id="PF00982">
    <property type="entry name" value="Glyco_transf_20"/>
    <property type="match status" value="1"/>
</dbReference>
<dbReference type="GeneID" id="90071150"/>
<dbReference type="GO" id="GO:0005946">
    <property type="term" value="C:alpha,alpha-trehalose-phosphate synthase complex (UDP-forming)"/>
    <property type="evidence" value="ECO:0007669"/>
    <property type="project" value="TreeGrafter"/>
</dbReference>
<dbReference type="CDD" id="cd03788">
    <property type="entry name" value="GT20_TPS"/>
    <property type="match status" value="1"/>
</dbReference>
<proteinExistence type="predicted"/>
<dbReference type="Gene3D" id="3.40.50.2000">
    <property type="entry name" value="Glycogen Phosphorylase B"/>
    <property type="match status" value="2"/>
</dbReference>
<reference evidence="5 6" key="1">
    <citation type="journal article" date="2023" name="Elife">
        <title>Identification of key yeast species and microbe-microbe interactions impacting larval growth of Drosophila in the wild.</title>
        <authorList>
            <person name="Mure A."/>
            <person name="Sugiura Y."/>
            <person name="Maeda R."/>
            <person name="Honda K."/>
            <person name="Sakurai N."/>
            <person name="Takahashi Y."/>
            <person name="Watada M."/>
            <person name="Katoh T."/>
            <person name="Gotoh A."/>
            <person name="Gotoh Y."/>
            <person name="Taniguchi I."/>
            <person name="Nakamura K."/>
            <person name="Hayashi T."/>
            <person name="Katayama T."/>
            <person name="Uemura T."/>
            <person name="Hattori Y."/>
        </authorList>
    </citation>
    <scope>NUCLEOTIDE SEQUENCE [LARGE SCALE GENOMIC DNA]</scope>
    <source>
        <strain evidence="5 6">SC-9</strain>
    </source>
</reference>
<dbReference type="InterPro" id="IPR001830">
    <property type="entry name" value="Glyco_trans_20"/>
</dbReference>
<dbReference type="InterPro" id="IPR003337">
    <property type="entry name" value="Trehalose_PPase"/>
</dbReference>
<keyword evidence="2" id="KW-0963">Cytoplasm</keyword>
<dbReference type="GO" id="GO:0003825">
    <property type="term" value="F:alpha,alpha-trehalose-phosphate synthase (UDP-forming) activity"/>
    <property type="evidence" value="ECO:0007669"/>
    <property type="project" value="TreeGrafter"/>
</dbReference>
<dbReference type="Proteomes" id="UP001360560">
    <property type="component" value="Unassembled WGS sequence"/>
</dbReference>